<organism evidence="1 2">
    <name type="scientific">Dermacentor silvarum</name>
    <name type="common">Tick</name>
    <dbReference type="NCBI Taxonomy" id="543639"/>
    <lineage>
        <taxon>Eukaryota</taxon>
        <taxon>Metazoa</taxon>
        <taxon>Ecdysozoa</taxon>
        <taxon>Arthropoda</taxon>
        <taxon>Chelicerata</taxon>
        <taxon>Arachnida</taxon>
        <taxon>Acari</taxon>
        <taxon>Parasitiformes</taxon>
        <taxon>Ixodida</taxon>
        <taxon>Ixodoidea</taxon>
        <taxon>Ixodidae</taxon>
        <taxon>Rhipicephalinae</taxon>
        <taxon>Dermacentor</taxon>
    </lineage>
</organism>
<gene>
    <name evidence="1" type="ORF">HPB49_023948</name>
</gene>
<keyword evidence="2" id="KW-1185">Reference proteome</keyword>
<reference evidence="1" key="1">
    <citation type="submission" date="2020-05" db="EMBL/GenBank/DDBJ databases">
        <title>Large-scale comparative analyses of tick genomes elucidate their genetic diversity and vector capacities.</title>
        <authorList>
            <person name="Jia N."/>
            <person name="Wang J."/>
            <person name="Shi W."/>
            <person name="Du L."/>
            <person name="Sun Y."/>
            <person name="Zhan W."/>
            <person name="Jiang J."/>
            <person name="Wang Q."/>
            <person name="Zhang B."/>
            <person name="Ji P."/>
            <person name="Sakyi L.B."/>
            <person name="Cui X."/>
            <person name="Yuan T."/>
            <person name="Jiang B."/>
            <person name="Yang W."/>
            <person name="Lam T.T.-Y."/>
            <person name="Chang Q."/>
            <person name="Ding S."/>
            <person name="Wang X."/>
            <person name="Zhu J."/>
            <person name="Ruan X."/>
            <person name="Zhao L."/>
            <person name="Wei J."/>
            <person name="Que T."/>
            <person name="Du C."/>
            <person name="Cheng J."/>
            <person name="Dai P."/>
            <person name="Han X."/>
            <person name="Huang E."/>
            <person name="Gao Y."/>
            <person name="Liu J."/>
            <person name="Shao H."/>
            <person name="Ye R."/>
            <person name="Li L."/>
            <person name="Wei W."/>
            <person name="Wang X."/>
            <person name="Wang C."/>
            <person name="Yang T."/>
            <person name="Huo Q."/>
            <person name="Li W."/>
            <person name="Guo W."/>
            <person name="Chen H."/>
            <person name="Zhou L."/>
            <person name="Ni X."/>
            <person name="Tian J."/>
            <person name="Zhou Y."/>
            <person name="Sheng Y."/>
            <person name="Liu T."/>
            <person name="Pan Y."/>
            <person name="Xia L."/>
            <person name="Li J."/>
            <person name="Zhao F."/>
            <person name="Cao W."/>
        </authorList>
    </citation>
    <scope>NUCLEOTIDE SEQUENCE</scope>
    <source>
        <strain evidence="1">Dsil-2018</strain>
    </source>
</reference>
<evidence type="ECO:0000313" key="1">
    <source>
        <dbReference type="EMBL" id="KAH7967318.1"/>
    </source>
</evidence>
<proteinExistence type="predicted"/>
<name>A0ACB8DH52_DERSI</name>
<protein>
    <submittedName>
        <fullName evidence="1">Uncharacterized protein</fullName>
    </submittedName>
</protein>
<dbReference type="EMBL" id="CM023471">
    <property type="protein sequence ID" value="KAH7967318.1"/>
    <property type="molecule type" value="Genomic_DNA"/>
</dbReference>
<comment type="caution">
    <text evidence="1">The sequence shown here is derived from an EMBL/GenBank/DDBJ whole genome shotgun (WGS) entry which is preliminary data.</text>
</comment>
<dbReference type="Proteomes" id="UP000821865">
    <property type="component" value="Chromosome 2"/>
</dbReference>
<evidence type="ECO:0000313" key="2">
    <source>
        <dbReference type="Proteomes" id="UP000821865"/>
    </source>
</evidence>
<accession>A0ACB8DH52</accession>
<sequence>MAAAAVVERSRVTVNLDKNKDPPPFLPTAPTEGSTEDEEDSQDRVQSILDLGQKLSKEGKAKELGNLIKTTRPFLNLISKAKAAKLVRALVDMFLDMEAGTGLEVELCKECIDWAQHEKRTFLRQSLEARLIALYYDTGRYTEALQLGSSLLKELKKLDDKNLLVEVQLLESKVYHALSNLPKARAALTSARTTANAIYCPPKLQAALDLQSGVLHAADERDFKTAFSYFYEAFECYDSVDSPKALIALKYMLLSKIMLNLPEDVQSIVMGKLALRYAGPQVEAMKSVAKASHRRSLAEFQEALKKFEHELVDDPIIQAHLDTLYDTMLEQNLCRIVEPYSRVQVSHIASTIKLPMEKVEKKLSQMILDKKFSGILDQGSGVLIIFENTTVDKTYEAALETIQSMGRVVDSFVSGVNYPDPFGCTMSELDVTHYSFYVDEDDESILINEEKLKSSGLPYVRRYRTKSCNSSPASSAAPEMSRYNGSADNSLFAADGSARDGGSSADDCIDGLNKLKLSNIDQDKENREPSQPKEVVHLFSEKCQRTLSHNERMEACAEPEGDILAQYLEPQHCEPVTRQGTLEQPSKQNACEAQLGDEDGSVVMSAPLAMSTPRPSKVSGLNQPTWHARANAETAEVGTLPSPSTGNEQNFCREFCPQPCDQMCTNVVDPVKQRLSFGSSESTQEAKAEHAFDNQLYCSGVKPLPSSSHIETNQELVAHVPTEILVCDKSFIVSQKPAKEKLQTAASVASSYSGKNELQSPAMTTSSSTEHTLKTSDDALAEQCKQDCPTRVVASLATESECLPIVLKWCGDGLSDIFLLGNTVFKVPTPVSGKTPGKAPVKTPVKASVNSPVKVEQGQARPGTPRSVGKGARSPWSVISPVARYIHENPAPPLIQIVRPRKSPSAKSLTAATSPVHVSTSSASPRLCTGSLPDKRYQTSNMGILQRAGLDPMVKPSKPVVIKHTGNGGICNPSHPPLTVAGVQLLSCPNQCNSHKCHVTQAAT</sequence>